<evidence type="ECO:0000313" key="19">
    <source>
        <dbReference type="Proteomes" id="UP000488956"/>
    </source>
</evidence>
<accession>A0A6A3UAA5</accession>
<evidence type="ECO:0000313" key="2">
    <source>
        <dbReference type="EMBL" id="KAE8949680.1"/>
    </source>
</evidence>
<protein>
    <recommendedName>
        <fullName evidence="20">Secreted protein</fullName>
    </recommendedName>
</protein>
<evidence type="ECO:0000313" key="12">
    <source>
        <dbReference type="Proteomes" id="UP000433483"/>
    </source>
</evidence>
<evidence type="ECO:0000313" key="15">
    <source>
        <dbReference type="Proteomes" id="UP000440732"/>
    </source>
</evidence>
<organism evidence="6 15">
    <name type="scientific">Phytophthora fragariae</name>
    <dbReference type="NCBI Taxonomy" id="53985"/>
    <lineage>
        <taxon>Eukaryota</taxon>
        <taxon>Sar</taxon>
        <taxon>Stramenopiles</taxon>
        <taxon>Oomycota</taxon>
        <taxon>Peronosporomycetes</taxon>
        <taxon>Peronosporales</taxon>
        <taxon>Peronosporaceae</taxon>
        <taxon>Phytophthora</taxon>
    </lineage>
</organism>
<dbReference type="EMBL" id="QXGD01000207">
    <property type="protein sequence ID" value="KAE9247839.1"/>
    <property type="molecule type" value="Genomic_DNA"/>
</dbReference>
<dbReference type="EMBL" id="QXGE01000028">
    <property type="protein sequence ID" value="KAE9328816.1"/>
    <property type="molecule type" value="Genomic_DNA"/>
</dbReference>
<dbReference type="Proteomes" id="UP000433483">
    <property type="component" value="Unassembled WGS sequence"/>
</dbReference>
<dbReference type="Proteomes" id="UP000440732">
    <property type="component" value="Unassembled WGS sequence"/>
</dbReference>
<dbReference type="AlphaFoldDB" id="A0A6A3UAA5"/>
<dbReference type="EMBL" id="QXFZ01000133">
    <property type="protein sequence ID" value="KAE9131206.1"/>
    <property type="molecule type" value="Genomic_DNA"/>
</dbReference>
<dbReference type="Proteomes" id="UP000441208">
    <property type="component" value="Unassembled WGS sequence"/>
</dbReference>
<dbReference type="Proteomes" id="UP000476176">
    <property type="component" value="Unassembled WGS sequence"/>
</dbReference>
<evidence type="ECO:0000313" key="9">
    <source>
        <dbReference type="EMBL" id="KAE9247839.1"/>
    </source>
</evidence>
<dbReference type="EMBL" id="QXGA01000386">
    <property type="protein sequence ID" value="KAE9146798.1"/>
    <property type="molecule type" value="Genomic_DNA"/>
</dbReference>
<dbReference type="EMBL" id="QXGC01000147">
    <property type="protein sequence ID" value="KAE9247441.1"/>
    <property type="molecule type" value="Genomic_DNA"/>
</dbReference>
<dbReference type="Proteomes" id="UP000429523">
    <property type="component" value="Unassembled WGS sequence"/>
</dbReference>
<comment type="caution">
    <text evidence="6">The sequence shown here is derived from an EMBL/GenBank/DDBJ whole genome shotgun (WGS) entry which is preliminary data.</text>
</comment>
<evidence type="ECO:0000313" key="17">
    <source>
        <dbReference type="Proteomes" id="UP000460718"/>
    </source>
</evidence>
<name>A0A6A3UAA5_9STRA</name>
<dbReference type="Proteomes" id="UP000460718">
    <property type="component" value="Unassembled WGS sequence"/>
</dbReference>
<keyword evidence="1" id="KW-0732">Signal</keyword>
<evidence type="ECO:0008006" key="20">
    <source>
        <dbReference type="Google" id="ProtNLM"/>
    </source>
</evidence>
<evidence type="ECO:0000313" key="8">
    <source>
        <dbReference type="EMBL" id="KAE9247441.1"/>
    </source>
</evidence>
<feature type="chain" id="PRO_5036166218" description="Secreted protein" evidence="1">
    <location>
        <begin position="20"/>
        <end position="65"/>
    </location>
</feature>
<sequence length="65" mass="7798">MKFMILLVTKTCGWTCCRAGGRHLRLFVRFGKPHYLYRRSWTSPLYGQPGKRLCWCRMLQHHRAS</sequence>
<evidence type="ECO:0000256" key="1">
    <source>
        <dbReference type="SAM" id="SignalP"/>
    </source>
</evidence>
<evidence type="ECO:0000313" key="13">
    <source>
        <dbReference type="Proteomes" id="UP000437068"/>
    </source>
</evidence>
<dbReference type="Proteomes" id="UP000440367">
    <property type="component" value="Unassembled WGS sequence"/>
</dbReference>
<dbReference type="EMBL" id="QXGB01000184">
    <property type="protein sequence ID" value="KAE9225920.1"/>
    <property type="molecule type" value="Genomic_DNA"/>
</dbReference>
<proteinExistence type="predicted"/>
<dbReference type="EMBL" id="QXGF01000017">
    <property type="protein sequence ID" value="KAE8949680.1"/>
    <property type="molecule type" value="Genomic_DNA"/>
</dbReference>
<evidence type="ECO:0000313" key="3">
    <source>
        <dbReference type="EMBL" id="KAE9021532.1"/>
    </source>
</evidence>
<dbReference type="Proteomes" id="UP000488956">
    <property type="component" value="Unassembled WGS sequence"/>
</dbReference>
<feature type="signal peptide" evidence="1">
    <location>
        <begin position="1"/>
        <end position="19"/>
    </location>
</feature>
<evidence type="ECO:0000313" key="11">
    <source>
        <dbReference type="Proteomes" id="UP000429523"/>
    </source>
</evidence>
<evidence type="ECO:0000313" key="4">
    <source>
        <dbReference type="EMBL" id="KAE9117804.1"/>
    </source>
</evidence>
<evidence type="ECO:0000313" key="18">
    <source>
        <dbReference type="Proteomes" id="UP000476176"/>
    </source>
</evidence>
<dbReference type="EMBL" id="QXFW01000183">
    <property type="protein sequence ID" value="KAE9021532.1"/>
    <property type="molecule type" value="Genomic_DNA"/>
</dbReference>
<dbReference type="EMBL" id="QXFX01000384">
    <property type="protein sequence ID" value="KAE9117804.1"/>
    <property type="molecule type" value="Genomic_DNA"/>
</dbReference>
<reference evidence="11 12" key="1">
    <citation type="submission" date="2018-08" db="EMBL/GenBank/DDBJ databases">
        <title>Genomic investigation of the strawberry pathogen Phytophthora fragariae indicates pathogenicity is determined by transcriptional variation in three key races.</title>
        <authorList>
            <person name="Adams T.M."/>
            <person name="Armitage A.D."/>
            <person name="Sobczyk M.K."/>
            <person name="Bates H.J."/>
            <person name="Dunwell J.M."/>
            <person name="Nellist C.F."/>
            <person name="Harrison R.J."/>
        </authorList>
    </citation>
    <scope>NUCLEOTIDE SEQUENCE [LARGE SCALE GENOMIC DNA]</scope>
    <source>
        <strain evidence="10 13">A4</strain>
        <strain evidence="9 14">BC-1</strain>
        <strain evidence="8 18">BC-23</strain>
        <strain evidence="7 12">NOV-27</strain>
        <strain evidence="6 15">NOV-5</strain>
        <strain evidence="5 16">NOV-71</strain>
        <strain evidence="2 11">NOV-9</strain>
        <strain evidence="4 19">ONT-3</strain>
        <strain evidence="3 17">SCRP245</strain>
    </source>
</reference>
<evidence type="ECO:0000313" key="16">
    <source>
        <dbReference type="Proteomes" id="UP000441208"/>
    </source>
</evidence>
<evidence type="ECO:0000313" key="14">
    <source>
        <dbReference type="Proteomes" id="UP000440367"/>
    </source>
</evidence>
<evidence type="ECO:0000313" key="7">
    <source>
        <dbReference type="EMBL" id="KAE9225920.1"/>
    </source>
</evidence>
<evidence type="ECO:0000313" key="5">
    <source>
        <dbReference type="EMBL" id="KAE9131206.1"/>
    </source>
</evidence>
<gene>
    <name evidence="10" type="ORF">PF001_g1212</name>
    <name evidence="9" type="ORF">PF002_g6075</name>
    <name evidence="8" type="ORF">PF004_g4306</name>
    <name evidence="7" type="ORF">PF005_g5318</name>
    <name evidence="6" type="ORF">PF006_g8480</name>
    <name evidence="5" type="ORF">PF007_g4242</name>
    <name evidence="2" type="ORF">PF009_g800</name>
    <name evidence="4" type="ORF">PF010_g8474</name>
    <name evidence="3" type="ORF">PF011_g4887</name>
</gene>
<keyword evidence="12" id="KW-1185">Reference proteome</keyword>
<evidence type="ECO:0000313" key="10">
    <source>
        <dbReference type="EMBL" id="KAE9328816.1"/>
    </source>
</evidence>
<evidence type="ECO:0000313" key="6">
    <source>
        <dbReference type="EMBL" id="KAE9146798.1"/>
    </source>
</evidence>
<dbReference type="Proteomes" id="UP000437068">
    <property type="component" value="Unassembled WGS sequence"/>
</dbReference>